<sequence length="64" mass="7413">MTQEISRGEFSSWNAYKQHYGIHDLIEVIDPISNNILSTLQLLDEAEEKAIQLPYEQNLPLLIE</sequence>
<dbReference type="KEGG" id="naz:Aazo_2001"/>
<keyword evidence="2" id="KW-1185">Reference proteome</keyword>
<evidence type="ECO:0000313" key="1">
    <source>
        <dbReference type="EMBL" id="ADI64070.1"/>
    </source>
</evidence>
<protein>
    <submittedName>
        <fullName evidence="1">Uncharacterized protein</fullName>
    </submittedName>
</protein>
<name>D7DWF3_NOSA0</name>
<dbReference type="Proteomes" id="UP000001511">
    <property type="component" value="Chromosome"/>
</dbReference>
<dbReference type="EMBL" id="CP002059">
    <property type="protein sequence ID" value="ADI64070.1"/>
    <property type="molecule type" value="Genomic_DNA"/>
</dbReference>
<dbReference type="HOGENOM" id="CLU_2863320_0_0_3"/>
<proteinExistence type="predicted"/>
<evidence type="ECO:0000313" key="2">
    <source>
        <dbReference type="Proteomes" id="UP000001511"/>
    </source>
</evidence>
<dbReference type="STRING" id="551115.Aazo_2001"/>
<gene>
    <name evidence="1" type="ordered locus">Aazo_2001</name>
</gene>
<dbReference type="RefSeq" id="WP_013191087.1">
    <property type="nucleotide sequence ID" value="NC_014248.1"/>
</dbReference>
<dbReference type="AlphaFoldDB" id="D7DWF3"/>
<reference evidence="1 2" key="1">
    <citation type="journal article" date="2010" name="PLoS ONE">
        <title>Genome erosion in a nitrogen-fixing vertically transmitted endosymbiotic multicellular cyanobacterium.</title>
        <authorList>
            <person name="Ran L."/>
            <person name="Larsson J."/>
            <person name="Vigil-Stenman T."/>
            <person name="Nylander J.A."/>
            <person name="Ininbergs K."/>
            <person name="Zheng W.W."/>
            <person name="Lapidus A."/>
            <person name="Lowry S."/>
            <person name="Haselkorn R."/>
            <person name="Bergman B."/>
        </authorList>
    </citation>
    <scope>NUCLEOTIDE SEQUENCE [LARGE SCALE GENOMIC DNA]</scope>
    <source>
        <strain evidence="1 2">0708</strain>
    </source>
</reference>
<organism evidence="1 2">
    <name type="scientific">Nostoc azollae (strain 0708)</name>
    <name type="common">Anabaena azollae (strain 0708)</name>
    <dbReference type="NCBI Taxonomy" id="551115"/>
    <lineage>
        <taxon>Bacteria</taxon>
        <taxon>Bacillati</taxon>
        <taxon>Cyanobacteriota</taxon>
        <taxon>Cyanophyceae</taxon>
        <taxon>Nostocales</taxon>
        <taxon>Nostocaceae</taxon>
        <taxon>Trichormus</taxon>
    </lineage>
</organism>
<accession>D7DWF3</accession>